<evidence type="ECO:0000256" key="3">
    <source>
        <dbReference type="ARBA" id="ARBA00022576"/>
    </source>
</evidence>
<dbReference type="PANTHER" id="PTHR46383">
    <property type="entry name" value="ASPARTATE AMINOTRANSFERASE"/>
    <property type="match status" value="1"/>
</dbReference>
<dbReference type="CDD" id="cd00609">
    <property type="entry name" value="AAT_like"/>
    <property type="match status" value="1"/>
</dbReference>
<accession>A0A7K0CKS8</accession>
<evidence type="ECO:0000256" key="1">
    <source>
        <dbReference type="ARBA" id="ARBA00001933"/>
    </source>
</evidence>
<name>A0A7K0CKS8_9ACTN</name>
<organism evidence="8 9">
    <name type="scientific">Streptomyces smaragdinus</name>
    <dbReference type="NCBI Taxonomy" id="2585196"/>
    <lineage>
        <taxon>Bacteria</taxon>
        <taxon>Bacillati</taxon>
        <taxon>Actinomycetota</taxon>
        <taxon>Actinomycetes</taxon>
        <taxon>Kitasatosporales</taxon>
        <taxon>Streptomycetaceae</taxon>
        <taxon>Streptomyces</taxon>
    </lineage>
</organism>
<comment type="similarity">
    <text evidence="2 6">Belongs to the class-I pyridoxal-phosphate-dependent aminotransferase family.</text>
</comment>
<keyword evidence="3 6" id="KW-0032">Aminotransferase</keyword>
<dbReference type="GO" id="GO:0008483">
    <property type="term" value="F:transaminase activity"/>
    <property type="evidence" value="ECO:0007669"/>
    <property type="project" value="UniProtKB-KW"/>
</dbReference>
<gene>
    <name evidence="8" type="primary">dapL_1</name>
    <name evidence="8" type="ORF">SRB5_42490</name>
</gene>
<dbReference type="PANTHER" id="PTHR46383:SF1">
    <property type="entry name" value="ASPARTATE AMINOTRANSFERASE"/>
    <property type="match status" value="1"/>
</dbReference>
<dbReference type="PROSITE" id="PS00105">
    <property type="entry name" value="AA_TRANSFER_CLASS_1"/>
    <property type="match status" value="1"/>
</dbReference>
<dbReference type="InterPro" id="IPR015421">
    <property type="entry name" value="PyrdxlP-dep_Trfase_major"/>
</dbReference>
<keyword evidence="5" id="KW-0663">Pyridoxal phosphate</keyword>
<dbReference type="Gene3D" id="3.40.640.10">
    <property type="entry name" value="Type I PLP-dependent aspartate aminotransferase-like (Major domain)"/>
    <property type="match status" value="1"/>
</dbReference>
<dbReference type="GO" id="GO:0030170">
    <property type="term" value="F:pyridoxal phosphate binding"/>
    <property type="evidence" value="ECO:0007669"/>
    <property type="project" value="InterPro"/>
</dbReference>
<evidence type="ECO:0000313" key="9">
    <source>
        <dbReference type="Proteomes" id="UP000466345"/>
    </source>
</evidence>
<dbReference type="Pfam" id="PF00155">
    <property type="entry name" value="Aminotran_1_2"/>
    <property type="match status" value="1"/>
</dbReference>
<evidence type="ECO:0000256" key="2">
    <source>
        <dbReference type="ARBA" id="ARBA00007441"/>
    </source>
</evidence>
<dbReference type="InterPro" id="IPR015422">
    <property type="entry name" value="PyrdxlP-dep_Trfase_small"/>
</dbReference>
<dbReference type="OrthoDB" id="2192472at2"/>
<keyword evidence="4 6" id="KW-0808">Transferase</keyword>
<dbReference type="SUPFAM" id="SSF53383">
    <property type="entry name" value="PLP-dependent transferases"/>
    <property type="match status" value="1"/>
</dbReference>
<dbReference type="GO" id="GO:0006520">
    <property type="term" value="P:amino acid metabolic process"/>
    <property type="evidence" value="ECO:0007669"/>
    <property type="project" value="InterPro"/>
</dbReference>
<comment type="caution">
    <text evidence="8">The sequence shown here is derived from an EMBL/GenBank/DDBJ whole genome shotgun (WGS) entry which is preliminary data.</text>
</comment>
<dbReference type="EMBL" id="WEGJ01000018">
    <property type="protein sequence ID" value="MQY14088.1"/>
    <property type="molecule type" value="Genomic_DNA"/>
</dbReference>
<dbReference type="InterPro" id="IPR015424">
    <property type="entry name" value="PyrdxlP-dep_Trfase"/>
</dbReference>
<comment type="cofactor">
    <cofactor evidence="1 6">
        <name>pyridoxal 5'-phosphate</name>
        <dbReference type="ChEBI" id="CHEBI:597326"/>
    </cofactor>
</comment>
<dbReference type="Gene3D" id="3.90.1150.10">
    <property type="entry name" value="Aspartate Aminotransferase, domain 1"/>
    <property type="match status" value="1"/>
</dbReference>
<dbReference type="InterPro" id="IPR050596">
    <property type="entry name" value="AspAT/PAT-like"/>
</dbReference>
<dbReference type="AlphaFoldDB" id="A0A7K0CKS8"/>
<dbReference type="InterPro" id="IPR004838">
    <property type="entry name" value="NHTrfase_class1_PyrdxlP-BS"/>
</dbReference>
<evidence type="ECO:0000313" key="8">
    <source>
        <dbReference type="EMBL" id="MQY14088.1"/>
    </source>
</evidence>
<evidence type="ECO:0000256" key="6">
    <source>
        <dbReference type="RuleBase" id="RU000481"/>
    </source>
</evidence>
<feature type="domain" description="Aminotransferase class I/classII large" evidence="7">
    <location>
        <begin position="31"/>
        <end position="375"/>
    </location>
</feature>
<dbReference type="RefSeq" id="WP_153454423.1">
    <property type="nucleotide sequence ID" value="NZ_WEGJ01000018.1"/>
</dbReference>
<protein>
    <recommendedName>
        <fullName evidence="6">Aminotransferase</fullName>
        <ecNumber evidence="6">2.6.1.-</ecNumber>
    </recommendedName>
</protein>
<dbReference type="Proteomes" id="UP000466345">
    <property type="component" value="Unassembled WGS sequence"/>
</dbReference>
<evidence type="ECO:0000259" key="7">
    <source>
        <dbReference type="Pfam" id="PF00155"/>
    </source>
</evidence>
<dbReference type="InterPro" id="IPR004839">
    <property type="entry name" value="Aminotransferase_I/II_large"/>
</dbReference>
<sequence length="418" mass="45091">MTDMRMSPNLALNQLVAERQAAGESLVHLAFGESRLPPFEPLVTKLTEGARRNGYGPVAGGPAVLAAGAGYFERRGLPTAPEQIVVAPGSKPLLMAINLVVPGDVLLPRPAWNTYVPQAQLAGKKAIAVPIPPECGGVPDPRVLREHIAAARLLGHDPRIIVLTLPDNPTGTTVSPEMVHELCGIAEEEGLLIVSDEIYRDVLHDPGHPFLSPAEIAPERTIVATGLSKSMSLGGWRIGMARFPEGPWGEWIRDGVASAASEVWSTLAQPMQEVAEYVFAEPPEVRERMAAAARLHGLVAAEVYRMCVAAGADCRPPTGAFYVYPDFGPLREKLTGYGVTDSPTLARSILDRFGVVVLAGHHLGDDWNALRFKMATSMLYGATHELQQETLEATDPVSLPHVRGQLDRIEESLMRLTE</sequence>
<reference evidence="8 9" key="1">
    <citation type="submission" date="2019-10" db="EMBL/GenBank/DDBJ databases">
        <title>Streptomyces smaragdinus sp. nov. and Streptomyces fabii sp. nov., isolated from the gut of fungus growing-termite Macrotermes natalensis.</title>
        <authorList>
            <person name="Schwitalla J."/>
            <person name="Benndorf R."/>
            <person name="Martin K."/>
            <person name="De Beer W."/>
            <person name="Kaster A.-K."/>
            <person name="Vollmers J."/>
            <person name="Poulsen M."/>
            <person name="Beemelmanns C."/>
        </authorList>
    </citation>
    <scope>NUCLEOTIDE SEQUENCE [LARGE SCALE GENOMIC DNA]</scope>
    <source>
        <strain evidence="8 9">RB5</strain>
    </source>
</reference>
<keyword evidence="9" id="KW-1185">Reference proteome</keyword>
<evidence type="ECO:0000256" key="5">
    <source>
        <dbReference type="ARBA" id="ARBA00022898"/>
    </source>
</evidence>
<dbReference type="EC" id="2.6.1.-" evidence="6"/>
<evidence type="ECO:0000256" key="4">
    <source>
        <dbReference type="ARBA" id="ARBA00022679"/>
    </source>
</evidence>
<proteinExistence type="inferred from homology"/>